<reference evidence="2 3" key="1">
    <citation type="submission" date="2020-10" db="EMBL/GenBank/DDBJ databases">
        <title>Sequencing the genomes of 1000 actinobacteria strains.</title>
        <authorList>
            <person name="Klenk H.-P."/>
        </authorList>
    </citation>
    <scope>NUCLEOTIDE SEQUENCE [LARGE SCALE GENOMIC DNA]</scope>
    <source>
        <strain evidence="2 3">DSM 46744</strain>
    </source>
</reference>
<dbReference type="RefSeq" id="WP_192759915.1">
    <property type="nucleotide sequence ID" value="NZ_JADBDZ010000001.1"/>
</dbReference>
<organism evidence="2 3">
    <name type="scientific">Actinomadura algeriensis</name>
    <dbReference type="NCBI Taxonomy" id="1679523"/>
    <lineage>
        <taxon>Bacteria</taxon>
        <taxon>Bacillati</taxon>
        <taxon>Actinomycetota</taxon>
        <taxon>Actinomycetes</taxon>
        <taxon>Streptosporangiales</taxon>
        <taxon>Thermomonosporaceae</taxon>
        <taxon>Actinomadura</taxon>
    </lineage>
</organism>
<evidence type="ECO:0000256" key="1">
    <source>
        <dbReference type="SAM" id="MobiDB-lite"/>
    </source>
</evidence>
<evidence type="ECO:0000313" key="3">
    <source>
        <dbReference type="Proteomes" id="UP000627838"/>
    </source>
</evidence>
<comment type="caution">
    <text evidence="2">The sequence shown here is derived from an EMBL/GenBank/DDBJ whole genome shotgun (WGS) entry which is preliminary data.</text>
</comment>
<evidence type="ECO:0000313" key="2">
    <source>
        <dbReference type="EMBL" id="MBE1533349.1"/>
    </source>
</evidence>
<protein>
    <submittedName>
        <fullName evidence="2">Uncharacterized protein</fullName>
    </submittedName>
</protein>
<dbReference type="EMBL" id="JADBDZ010000001">
    <property type="protein sequence ID" value="MBE1533349.1"/>
    <property type="molecule type" value="Genomic_DNA"/>
</dbReference>
<name>A0ABR9JS01_9ACTN</name>
<feature type="region of interest" description="Disordered" evidence="1">
    <location>
        <begin position="244"/>
        <end position="270"/>
    </location>
</feature>
<dbReference type="Proteomes" id="UP000627838">
    <property type="component" value="Unassembled WGS sequence"/>
</dbReference>
<keyword evidence="3" id="KW-1185">Reference proteome</keyword>
<sequence length="409" mass="44747">MVPAGPPPNGKWGYSGYRPRTRGPVVFLPVMLDGNHVGNLWAGTDDESAGFIRRDEFVEEALVTPAVWGGRLDEAERDGLPAREALRRWIGRMPDPEDPDVLDDPDILEGGHIPAGSTEQVADSYEALFELTNPGATPPPPSSLMFGELPDGTPLDRSKGWGPLSFELPVTYGFTTSGPVRHLPVVRDDGLVLGYLWAAVNDNAAQYLPRADAAAIGGAAANPWILRLRELHAEGVPALDALERSRTYPPDPTAGHVRPDARAQESASLDELQRHASVYGQSLRLAENPIPGDPNVGARPALDPQERDAVLNYLREGQAVYDSGQFFKDGFDPAQPQQVPDNYATDGTWVWRGGTPYHLEHHGIAPEPDLLQHIRDNGFRLPQLSSKDRQRAEQTLRLHRLLVSAPTLQ</sequence>
<accession>A0ABR9JS01</accession>
<proteinExistence type="predicted"/>
<gene>
    <name evidence="2" type="ORF">H4W34_003182</name>
</gene>